<protein>
    <submittedName>
        <fullName evidence="2">Amidohydrolase family protein</fullName>
    </submittedName>
</protein>
<dbReference type="Pfam" id="PF04909">
    <property type="entry name" value="Amidohydro_2"/>
    <property type="match status" value="1"/>
</dbReference>
<keyword evidence="2" id="KW-0378">Hydrolase</keyword>
<accession>A0A5Q2TPG7</accession>
<dbReference type="PANTHER" id="PTHR35563">
    <property type="entry name" value="BARREL METAL-DEPENDENT HYDROLASE, PUTATIVE (AFU_ORTHOLOGUE AFUA_1G16240)-RELATED"/>
    <property type="match status" value="1"/>
</dbReference>
<reference evidence="2 3" key="1">
    <citation type="submission" date="2019-11" db="EMBL/GenBank/DDBJ databases">
        <title>Gracilibacillus salitolerans sp. nov., a moderate halophile isolated from a saline soil in northwest China.</title>
        <authorList>
            <person name="Gan L."/>
        </authorList>
    </citation>
    <scope>NUCLEOTIDE SEQUENCE [LARGE SCALE GENOMIC DNA]</scope>
    <source>
        <strain evidence="2 3">SCU50</strain>
    </source>
</reference>
<dbReference type="EMBL" id="CP045915">
    <property type="protein sequence ID" value="QGH35933.1"/>
    <property type="molecule type" value="Genomic_DNA"/>
</dbReference>
<dbReference type="InterPro" id="IPR006680">
    <property type="entry name" value="Amidohydro-rel"/>
</dbReference>
<dbReference type="GO" id="GO:0016787">
    <property type="term" value="F:hydrolase activity"/>
    <property type="evidence" value="ECO:0007669"/>
    <property type="project" value="UniProtKB-KW"/>
</dbReference>
<dbReference type="AlphaFoldDB" id="A0A5Q2TPG7"/>
<dbReference type="Gene3D" id="3.20.20.140">
    <property type="entry name" value="Metal-dependent hydrolases"/>
    <property type="match status" value="1"/>
</dbReference>
<evidence type="ECO:0000313" key="2">
    <source>
        <dbReference type="EMBL" id="QGH35933.1"/>
    </source>
</evidence>
<organism evidence="2 3">
    <name type="scientific">Gracilibacillus salitolerans</name>
    <dbReference type="NCBI Taxonomy" id="2663022"/>
    <lineage>
        <taxon>Bacteria</taxon>
        <taxon>Bacillati</taxon>
        <taxon>Bacillota</taxon>
        <taxon>Bacilli</taxon>
        <taxon>Bacillales</taxon>
        <taxon>Bacillaceae</taxon>
        <taxon>Gracilibacillus</taxon>
    </lineage>
</organism>
<feature type="domain" description="Amidohydrolase-related" evidence="1">
    <location>
        <begin position="5"/>
        <end position="243"/>
    </location>
</feature>
<gene>
    <name evidence="2" type="ORF">GI584_18580</name>
</gene>
<dbReference type="KEGG" id="grc:GI584_18580"/>
<dbReference type="InterPro" id="IPR052358">
    <property type="entry name" value="Aro_Compnd_Degr_Hydrolases"/>
</dbReference>
<evidence type="ECO:0000259" key="1">
    <source>
        <dbReference type="Pfam" id="PF04909"/>
    </source>
</evidence>
<name>A0A5Q2TPG7_9BACI</name>
<evidence type="ECO:0000313" key="3">
    <source>
        <dbReference type="Proteomes" id="UP000339690"/>
    </source>
</evidence>
<sequence>MKIFDSHLHIIDKTFPLIENQGFIPATFTSQDYLNSVKNLNVVGGAVVSGSFQGFDQSYLVDTLQTLGKNFVGVTQLPYNSSDEEIIRLNELGVRGIRFNVNRGGSEDISHLDYFARRVYELANWHTELYINTESLTEIATTVEKLPAVSIDHLGLSKSGYPALLSLVEKGVKVKATGFGRIDFDPGEAIRTIYSINPDALMFGTDLPSTRAKRPFNISDIELLYDILEEEQVKKVLYENAMKWEFYGRLAP</sequence>
<dbReference type="SUPFAM" id="SSF51556">
    <property type="entry name" value="Metallo-dependent hydrolases"/>
    <property type="match status" value="1"/>
</dbReference>
<dbReference type="RefSeq" id="WP_153792156.1">
    <property type="nucleotide sequence ID" value="NZ_CP045915.1"/>
</dbReference>
<dbReference type="PANTHER" id="PTHR35563:SF2">
    <property type="entry name" value="BARREL METAL-DEPENDENT HYDROLASE, PUTATIVE (AFU_ORTHOLOGUE AFUA_1G16240)-RELATED"/>
    <property type="match status" value="1"/>
</dbReference>
<dbReference type="Proteomes" id="UP000339690">
    <property type="component" value="Chromosome"/>
</dbReference>
<dbReference type="InterPro" id="IPR032466">
    <property type="entry name" value="Metal_Hydrolase"/>
</dbReference>
<keyword evidence="3" id="KW-1185">Reference proteome</keyword>
<proteinExistence type="predicted"/>